<proteinExistence type="predicted"/>
<reference evidence="2 3" key="1">
    <citation type="submission" date="2019-04" db="EMBL/GenBank/DDBJ databases">
        <authorList>
            <person name="Seth-Smith MB H."/>
            <person name="Seth-Smith H."/>
        </authorList>
    </citation>
    <scope>NUCLEOTIDE SEQUENCE [LARGE SCALE GENOMIC DNA]</scope>
    <source>
        <strain evidence="2">USB-603019</strain>
    </source>
</reference>
<dbReference type="AlphaFoldDB" id="A0A5E3ZY40"/>
<dbReference type="NCBIfam" id="TIGR02569">
    <property type="entry name" value="TIGR02569_actnb"/>
    <property type="match status" value="1"/>
</dbReference>
<sequence>MSMLQPSPNVLNAFGLRDPHLSPAPRGWGGGVLAGPIVLTPVADRARATWSARVRDTLDPSGIRIARPFRATDGRTIVGDWRADHYGPGALQNRPDEVIATSLRLHDVLATQERPRFLVGAPSSPWTEADYFSMADRAAFHPAGLELLRDYLPHGTGVDGGLRADIAAGVELYQQFADLREDIHAPAQVVHGDMLFGTLFAPGTAPLVPDIVPYWHNPAWAAGVVVVDALNWAGADADLPQRWRHLPEWPQQLLRAYLFRLGLHLVHRHSAASAYNKLLHTGVVIADLVADSSAAEPAVAAPAVLTAEPVTESVREPAAEPTVAIPSAVVAPAAVAPIEVPSTEITRDESEGSGTDLDTSPEPTSWEDTAEFPEIADAWEGTPDTPALADSELETGKNTMSPEHH</sequence>
<dbReference type="EMBL" id="LR584267">
    <property type="protein sequence ID" value="VHO01348.1"/>
    <property type="molecule type" value="Genomic_DNA"/>
</dbReference>
<dbReference type="InterPro" id="IPR013402">
    <property type="entry name" value="CHP02569"/>
</dbReference>
<name>A0A5E3ZY40_9ACTN</name>
<evidence type="ECO:0000313" key="3">
    <source>
        <dbReference type="Proteomes" id="UP000324288"/>
    </source>
</evidence>
<evidence type="ECO:0000256" key="1">
    <source>
        <dbReference type="SAM" id="MobiDB-lite"/>
    </source>
</evidence>
<feature type="compositionally biased region" description="Polar residues" evidence="1">
    <location>
        <begin position="396"/>
        <end position="405"/>
    </location>
</feature>
<feature type="region of interest" description="Disordered" evidence="1">
    <location>
        <begin position="340"/>
        <end position="405"/>
    </location>
</feature>
<evidence type="ECO:0008006" key="4">
    <source>
        <dbReference type="Google" id="ProtNLM"/>
    </source>
</evidence>
<evidence type="ECO:0000313" key="2">
    <source>
        <dbReference type="EMBL" id="VHO01348.1"/>
    </source>
</evidence>
<gene>
    <name evidence="2" type="ORF">LC603019_01308</name>
</gene>
<feature type="compositionally biased region" description="Polar residues" evidence="1">
    <location>
        <begin position="352"/>
        <end position="367"/>
    </location>
</feature>
<dbReference type="Proteomes" id="UP000324288">
    <property type="component" value="Chromosome"/>
</dbReference>
<protein>
    <recommendedName>
        <fullName evidence="4">TIGR02569 family protein</fullName>
    </recommendedName>
</protein>
<organism evidence="2 3">
    <name type="scientific">Lawsonella clevelandensis</name>
    <dbReference type="NCBI Taxonomy" id="1528099"/>
    <lineage>
        <taxon>Bacteria</taxon>
        <taxon>Bacillati</taxon>
        <taxon>Actinomycetota</taxon>
        <taxon>Actinomycetes</taxon>
        <taxon>Mycobacteriales</taxon>
        <taxon>Lawsonellaceae</taxon>
        <taxon>Lawsonella</taxon>
    </lineage>
</organism>
<keyword evidence="3" id="KW-1185">Reference proteome</keyword>
<accession>A0A5E3ZY40</accession>